<dbReference type="STRING" id="1121290.CLAOCE_13070"/>
<dbReference type="FunFam" id="3.40.630.30:FF:000064">
    <property type="entry name" value="GNAT family acetyltransferase"/>
    <property type="match status" value="1"/>
</dbReference>
<dbReference type="OrthoDB" id="9792929at2"/>
<dbReference type="EMBL" id="LZFO01000016">
    <property type="protein sequence ID" value="OFI06052.1"/>
    <property type="molecule type" value="Genomic_DNA"/>
</dbReference>
<dbReference type="Pfam" id="PF00583">
    <property type="entry name" value="Acetyltransf_1"/>
    <property type="match status" value="1"/>
</dbReference>
<feature type="domain" description="N-acetyltransferase" evidence="4">
    <location>
        <begin position="12"/>
        <end position="167"/>
    </location>
</feature>
<dbReference type="InterPro" id="IPR051016">
    <property type="entry name" value="Diverse_Substrate_AcTransf"/>
</dbReference>
<evidence type="ECO:0000259" key="4">
    <source>
        <dbReference type="PROSITE" id="PS51186"/>
    </source>
</evidence>
<dbReference type="PANTHER" id="PTHR10545:SF29">
    <property type="entry name" value="GH14572P-RELATED"/>
    <property type="match status" value="1"/>
</dbReference>
<evidence type="ECO:0000313" key="6">
    <source>
        <dbReference type="Proteomes" id="UP000175744"/>
    </source>
</evidence>
<comment type="caution">
    <text evidence="5">The sequence shown here is derived from an EMBL/GenBank/DDBJ whole genome shotgun (WGS) entry which is preliminary data.</text>
</comment>
<evidence type="ECO:0000256" key="2">
    <source>
        <dbReference type="ARBA" id="ARBA00022679"/>
    </source>
</evidence>
<dbReference type="PANTHER" id="PTHR10545">
    <property type="entry name" value="DIAMINE N-ACETYLTRANSFERASE"/>
    <property type="match status" value="1"/>
</dbReference>
<comment type="similarity">
    <text evidence="1">Belongs to the acetyltransferase family.</text>
</comment>
<dbReference type="RefSeq" id="WP_070110298.1">
    <property type="nucleotide sequence ID" value="NZ_LZFO01000016.1"/>
</dbReference>
<dbReference type="SUPFAM" id="SSF55729">
    <property type="entry name" value="Acyl-CoA N-acyltransferases (Nat)"/>
    <property type="match status" value="1"/>
</dbReference>
<dbReference type="PATRIC" id="fig|1121290.3.peg.1286"/>
<reference evidence="5 6" key="1">
    <citation type="submission" date="2016-06" db="EMBL/GenBank/DDBJ databases">
        <title>Genome sequence of Clostridium acetireducens DSM 10703.</title>
        <authorList>
            <person name="Poehlein A."/>
            <person name="Fluechter S."/>
            <person name="Duerre P."/>
            <person name="Daniel R."/>
        </authorList>
    </citation>
    <scope>NUCLEOTIDE SEQUENCE [LARGE SCALE GENOMIC DNA]</scope>
    <source>
        <strain evidence="5 6">DSM 10703</strain>
    </source>
</reference>
<name>A0A1E8EYJ9_9CLOT</name>
<dbReference type="InterPro" id="IPR000182">
    <property type="entry name" value="GNAT_dom"/>
</dbReference>
<sequence>MGKVINTSIEGYRLRFAEEKDVPLILKFIKELADYENLLHEVVATEEILMDSLFKRKAAEVIIGEYNEEPVGFALIFYNFSTFTGKPGIYLEDLYVRPEMRGKGFGKCLLSFLGKLAVERDCKRVEWWCLDWNESSIEFYKEMGAIPMDEWTVYRVCDEGLDKLAREFHK</sequence>
<dbReference type="GO" id="GO:0008080">
    <property type="term" value="F:N-acetyltransferase activity"/>
    <property type="evidence" value="ECO:0007669"/>
    <property type="project" value="UniProtKB-ARBA"/>
</dbReference>
<dbReference type="AlphaFoldDB" id="A0A1E8EYJ9"/>
<evidence type="ECO:0000256" key="1">
    <source>
        <dbReference type="ARBA" id="ARBA00008694"/>
    </source>
</evidence>
<dbReference type="CDD" id="cd04301">
    <property type="entry name" value="NAT_SF"/>
    <property type="match status" value="1"/>
</dbReference>
<accession>A0A1E8EYJ9</accession>
<keyword evidence="6" id="KW-1185">Reference proteome</keyword>
<keyword evidence="3" id="KW-0012">Acyltransferase</keyword>
<organism evidence="5 6">
    <name type="scientific">Clostridium acetireducens DSM 10703</name>
    <dbReference type="NCBI Taxonomy" id="1121290"/>
    <lineage>
        <taxon>Bacteria</taxon>
        <taxon>Bacillati</taxon>
        <taxon>Bacillota</taxon>
        <taxon>Clostridia</taxon>
        <taxon>Eubacteriales</taxon>
        <taxon>Clostridiaceae</taxon>
        <taxon>Clostridium</taxon>
    </lineage>
</organism>
<dbReference type="PROSITE" id="PS51186">
    <property type="entry name" value="GNAT"/>
    <property type="match status" value="1"/>
</dbReference>
<evidence type="ECO:0000256" key="3">
    <source>
        <dbReference type="ARBA" id="ARBA00023315"/>
    </source>
</evidence>
<gene>
    <name evidence="5" type="ORF">CLOACE_13070</name>
</gene>
<dbReference type="Proteomes" id="UP000175744">
    <property type="component" value="Unassembled WGS sequence"/>
</dbReference>
<evidence type="ECO:0000313" key="5">
    <source>
        <dbReference type="EMBL" id="OFI06052.1"/>
    </source>
</evidence>
<protein>
    <submittedName>
        <fullName evidence="5">Acetyltransferase (GNAT) family protein</fullName>
    </submittedName>
</protein>
<dbReference type="Gene3D" id="3.40.630.30">
    <property type="match status" value="1"/>
</dbReference>
<keyword evidence="2 5" id="KW-0808">Transferase</keyword>
<dbReference type="InterPro" id="IPR016181">
    <property type="entry name" value="Acyl_CoA_acyltransferase"/>
</dbReference>
<proteinExistence type="inferred from homology"/>